<dbReference type="GO" id="GO:0008270">
    <property type="term" value="F:zinc ion binding"/>
    <property type="evidence" value="ECO:0007669"/>
    <property type="project" value="UniProtKB-KW"/>
</dbReference>
<keyword evidence="8" id="KW-0804">Transcription</keyword>
<evidence type="ECO:0008006" key="16">
    <source>
        <dbReference type="Google" id="ProtNLM"/>
    </source>
</evidence>
<feature type="domain" description="Zn(2)-C6 fungal-type" evidence="12">
    <location>
        <begin position="93"/>
        <end position="122"/>
    </location>
</feature>
<keyword evidence="4 10" id="KW-0863">Zinc-finger</keyword>
<evidence type="ECO:0000256" key="2">
    <source>
        <dbReference type="ARBA" id="ARBA00022723"/>
    </source>
</evidence>
<dbReference type="PANTHER" id="PTHR47660:SF2">
    <property type="entry name" value="TRANSCRIPTION FACTOR WITH C2H2 AND ZN(2)-CYS(6) DNA BINDING DOMAIN (EUROFUNG)"/>
    <property type="match status" value="1"/>
</dbReference>
<keyword evidence="6" id="KW-0805">Transcription regulation</keyword>
<evidence type="ECO:0000256" key="3">
    <source>
        <dbReference type="ARBA" id="ARBA00022737"/>
    </source>
</evidence>
<accession>A0AB74JF88</accession>
<evidence type="ECO:0000256" key="8">
    <source>
        <dbReference type="ARBA" id="ARBA00023163"/>
    </source>
</evidence>
<dbReference type="GO" id="GO:0000981">
    <property type="term" value="F:DNA-binding transcription factor activity, RNA polymerase II-specific"/>
    <property type="evidence" value="ECO:0007669"/>
    <property type="project" value="InterPro"/>
</dbReference>
<dbReference type="Gene3D" id="4.10.240.10">
    <property type="entry name" value="Zn(2)-C6 fungal-type DNA-binding domain"/>
    <property type="match status" value="1"/>
</dbReference>
<evidence type="ECO:0000256" key="10">
    <source>
        <dbReference type="PROSITE-ProRule" id="PRU00042"/>
    </source>
</evidence>
<dbReference type="PROSITE" id="PS50157">
    <property type="entry name" value="ZINC_FINGER_C2H2_2"/>
    <property type="match status" value="1"/>
</dbReference>
<reference evidence="14 15" key="1">
    <citation type="submission" date="2018-10" db="EMBL/GenBank/DDBJ databases">
        <title>Fifty Aureobasidium pullulans genomes reveal a recombining polyextremotolerant generalist.</title>
        <authorList>
            <person name="Gostincar C."/>
            <person name="Turk M."/>
            <person name="Zajc J."/>
            <person name="Gunde-Cimerman N."/>
        </authorList>
    </citation>
    <scope>NUCLEOTIDE SEQUENCE [LARGE SCALE GENOMIC DNA]</scope>
    <source>
        <strain evidence="14 15">EXF-10081</strain>
    </source>
</reference>
<feature type="region of interest" description="Disordered" evidence="11">
    <location>
        <begin position="123"/>
        <end position="142"/>
    </location>
</feature>
<dbReference type="InterPro" id="IPR036236">
    <property type="entry name" value="Znf_C2H2_sf"/>
</dbReference>
<dbReference type="FunFam" id="3.30.160.60:FF:000064">
    <property type="entry name" value="Early growth response protein 3"/>
    <property type="match status" value="1"/>
</dbReference>
<comment type="caution">
    <text evidence="14">The sequence shown here is derived from an EMBL/GenBank/DDBJ whole genome shotgun (WGS) entry which is preliminary data.</text>
</comment>
<protein>
    <recommendedName>
        <fullName evidence="16">C2H2 type zinc finger domain protein</fullName>
    </recommendedName>
</protein>
<keyword evidence="2" id="KW-0479">Metal-binding</keyword>
<gene>
    <name evidence="14" type="ORF">D6D12_09695</name>
</gene>
<evidence type="ECO:0000256" key="5">
    <source>
        <dbReference type="ARBA" id="ARBA00022833"/>
    </source>
</evidence>
<dbReference type="GO" id="GO:0006351">
    <property type="term" value="P:DNA-templated transcription"/>
    <property type="evidence" value="ECO:0007669"/>
    <property type="project" value="InterPro"/>
</dbReference>
<evidence type="ECO:0000259" key="13">
    <source>
        <dbReference type="PROSITE" id="PS50157"/>
    </source>
</evidence>
<dbReference type="PROSITE" id="PS00028">
    <property type="entry name" value="ZINC_FINGER_C2H2_1"/>
    <property type="match status" value="1"/>
</dbReference>
<keyword evidence="5" id="KW-0862">Zinc</keyword>
<proteinExistence type="predicted"/>
<evidence type="ECO:0000313" key="15">
    <source>
        <dbReference type="Proteomes" id="UP000310374"/>
    </source>
</evidence>
<dbReference type="InterPro" id="IPR007219">
    <property type="entry name" value="XnlR_reg_dom"/>
</dbReference>
<dbReference type="SUPFAM" id="SSF57667">
    <property type="entry name" value="beta-beta-alpha zinc fingers"/>
    <property type="match status" value="1"/>
</dbReference>
<dbReference type="AlphaFoldDB" id="A0AB74JF88"/>
<dbReference type="EMBL" id="QZAT01000218">
    <property type="protein sequence ID" value="THX21835.1"/>
    <property type="molecule type" value="Genomic_DNA"/>
</dbReference>
<dbReference type="SUPFAM" id="SSF57701">
    <property type="entry name" value="Zn2/Cys6 DNA-binding domain"/>
    <property type="match status" value="1"/>
</dbReference>
<dbReference type="PROSITE" id="PS50048">
    <property type="entry name" value="ZN2_CY6_FUNGAL_2"/>
    <property type="match status" value="1"/>
</dbReference>
<keyword evidence="7" id="KW-0238">DNA-binding</keyword>
<dbReference type="SMART" id="SM00355">
    <property type="entry name" value="ZnF_C2H2"/>
    <property type="match status" value="2"/>
</dbReference>
<dbReference type="Pfam" id="PF04082">
    <property type="entry name" value="Fungal_trans"/>
    <property type="match status" value="1"/>
</dbReference>
<dbReference type="Proteomes" id="UP000310374">
    <property type="component" value="Unassembled WGS sequence"/>
</dbReference>
<dbReference type="CDD" id="cd12148">
    <property type="entry name" value="fungal_TF_MHR"/>
    <property type="match status" value="1"/>
</dbReference>
<feature type="domain" description="C2H2-type" evidence="13">
    <location>
        <begin position="19"/>
        <end position="46"/>
    </location>
</feature>
<dbReference type="InterPro" id="IPR036864">
    <property type="entry name" value="Zn2-C6_fun-type_DNA-bd_sf"/>
</dbReference>
<evidence type="ECO:0000256" key="6">
    <source>
        <dbReference type="ARBA" id="ARBA00023015"/>
    </source>
</evidence>
<evidence type="ECO:0000256" key="9">
    <source>
        <dbReference type="ARBA" id="ARBA00023242"/>
    </source>
</evidence>
<dbReference type="SMART" id="SM00066">
    <property type="entry name" value="GAL4"/>
    <property type="match status" value="1"/>
</dbReference>
<dbReference type="GO" id="GO:0005634">
    <property type="term" value="C:nucleus"/>
    <property type="evidence" value="ECO:0007669"/>
    <property type="project" value="UniProtKB-SubCell"/>
</dbReference>
<dbReference type="Pfam" id="PF00172">
    <property type="entry name" value="Zn_clus"/>
    <property type="match status" value="1"/>
</dbReference>
<sequence>MVSPQTTGAQMVPATTPLFQCTICQRAFSRIDHLSRHVRTHTLEKPYSCEFCDKKFARIKRDLLKRHACRHAPYGDPRASKSHLGVASRVGQACKACAASKIKCTDSKPCHRCVNKNITCEVDSSEEPGYSPDGDPAGIASKDMPQQISDVSAIGQLVLPTENIHPQHSADLENGPSLDSASYVVTDSMTFTPSLDSHSTISCGFAVPATPTFDLNSTETNELYAEFLKGLLDNGSSEDMYPPPMSAHDLNIGFWDDYLDTNMSLEDTTTFNSFSPPLNRNVPATQAVPLDDRKDMNTLEQKAFRAAANAFQESGWNWSPSSQDRRSAEHGGLSLPHDWARQEDILQPDSAFSAKRMRPTDRERVMGLLLTYCSKQHLARMVSTFPSIDSLDGLVHRFLRCQISGREPWIHIPTFDPTTIRPELLAVVLAYGACSMPVEVITKLGYAMIDIVRTAVIDNVSTKLLCATQILTDNVTKWHGDNSLSRDLQLLQALLITLDLAIWSGNRCMMEIAESTMGPSITIIRRAGWLREDVYPLIEPHETDGGVQLHQKWTAWVQQESQKRLCYRTFLFDARVSMTRMTSPTMSFTEMALPYPERNELWSATTADEWKALFLKHRPHQEARTKISLAEDMRILISEGNSHKNCDAAWRNTILLHAIWRLIWGHREVEDLLQVSRPDSGESSSSLPSRGEGLAKLLNKIRLELELASTLRPTDVTGDIILTQEFLNMALHAPIQSLQAFAGKDGVAAGQRVYPMLEEWTQSKSARRAVWHAGQLIRATRQASTKPIQEWRVVIVYHASLVFWAYGIISSIRQKRDAIPDSASLVKMTVCLDQEPDNTTRRFINLGEGEPCLLDLASLEASQDDFTEAQNVPLRKASSIMQTTARMLTDDTTDSHQICPPLTESFARLMNELARSAKAIGLG</sequence>
<evidence type="ECO:0000256" key="11">
    <source>
        <dbReference type="SAM" id="MobiDB-lite"/>
    </source>
</evidence>
<feature type="region of interest" description="Disordered" evidence="11">
    <location>
        <begin position="315"/>
        <end position="334"/>
    </location>
</feature>
<dbReference type="Gene3D" id="3.30.160.60">
    <property type="entry name" value="Classic Zinc Finger"/>
    <property type="match status" value="2"/>
</dbReference>
<evidence type="ECO:0000256" key="7">
    <source>
        <dbReference type="ARBA" id="ARBA00023125"/>
    </source>
</evidence>
<keyword evidence="9" id="KW-0539">Nucleus</keyword>
<dbReference type="InterPro" id="IPR001138">
    <property type="entry name" value="Zn2Cys6_DnaBD"/>
</dbReference>
<dbReference type="PROSITE" id="PS00463">
    <property type="entry name" value="ZN2_CY6_FUNGAL_1"/>
    <property type="match status" value="1"/>
</dbReference>
<evidence type="ECO:0000256" key="4">
    <source>
        <dbReference type="ARBA" id="ARBA00022771"/>
    </source>
</evidence>
<comment type="subcellular location">
    <subcellularLocation>
        <location evidence="1">Nucleus</location>
    </subcellularLocation>
</comment>
<dbReference type="GO" id="GO:0003677">
    <property type="term" value="F:DNA binding"/>
    <property type="evidence" value="ECO:0007669"/>
    <property type="project" value="UniProtKB-KW"/>
</dbReference>
<name>A0AB74JF88_AURPU</name>
<dbReference type="InterPro" id="IPR013087">
    <property type="entry name" value="Znf_C2H2_type"/>
</dbReference>
<keyword evidence="3" id="KW-0677">Repeat</keyword>
<evidence type="ECO:0000313" key="14">
    <source>
        <dbReference type="EMBL" id="THX21835.1"/>
    </source>
</evidence>
<organism evidence="14 15">
    <name type="scientific">Aureobasidium pullulans</name>
    <name type="common">Black yeast</name>
    <name type="synonym">Pullularia pullulans</name>
    <dbReference type="NCBI Taxonomy" id="5580"/>
    <lineage>
        <taxon>Eukaryota</taxon>
        <taxon>Fungi</taxon>
        <taxon>Dikarya</taxon>
        <taxon>Ascomycota</taxon>
        <taxon>Pezizomycotina</taxon>
        <taxon>Dothideomycetes</taxon>
        <taxon>Dothideomycetidae</taxon>
        <taxon>Dothideales</taxon>
        <taxon>Saccotheciaceae</taxon>
        <taxon>Aureobasidium</taxon>
    </lineage>
</organism>
<dbReference type="PANTHER" id="PTHR47660">
    <property type="entry name" value="TRANSCRIPTION FACTOR WITH C2H2 AND ZN(2)-CYS(6) DNA BINDING DOMAIN (EUROFUNG)-RELATED-RELATED"/>
    <property type="match status" value="1"/>
</dbReference>
<evidence type="ECO:0000256" key="1">
    <source>
        <dbReference type="ARBA" id="ARBA00004123"/>
    </source>
</evidence>
<evidence type="ECO:0000259" key="12">
    <source>
        <dbReference type="PROSITE" id="PS50048"/>
    </source>
</evidence>
<dbReference type="CDD" id="cd00067">
    <property type="entry name" value="GAL4"/>
    <property type="match status" value="1"/>
</dbReference>